<keyword evidence="1" id="KW-0472">Membrane</keyword>
<proteinExistence type="predicted"/>
<keyword evidence="3" id="KW-1185">Reference proteome</keyword>
<keyword evidence="1" id="KW-1133">Transmembrane helix</keyword>
<accession>A0AAQ3QND4</accession>
<protein>
    <submittedName>
        <fullName evidence="2">Uncharacterized protein</fullName>
    </submittedName>
</protein>
<dbReference type="EMBL" id="CP136897">
    <property type="protein sequence ID" value="WOL17639.1"/>
    <property type="molecule type" value="Genomic_DNA"/>
</dbReference>
<feature type="transmembrane region" description="Helical" evidence="1">
    <location>
        <begin position="172"/>
        <end position="202"/>
    </location>
</feature>
<dbReference type="PANTHER" id="PTHR35275:SF1">
    <property type="entry name" value="OS07G0585900 PROTEIN"/>
    <property type="match status" value="1"/>
</dbReference>
<dbReference type="Proteomes" id="UP001327560">
    <property type="component" value="Chromosome 8"/>
</dbReference>
<evidence type="ECO:0000256" key="1">
    <source>
        <dbReference type="SAM" id="Phobius"/>
    </source>
</evidence>
<keyword evidence="1" id="KW-0812">Transmembrane</keyword>
<dbReference type="AlphaFoldDB" id="A0AAQ3QND4"/>
<organism evidence="2 3">
    <name type="scientific">Canna indica</name>
    <name type="common">Indian-shot</name>
    <dbReference type="NCBI Taxonomy" id="4628"/>
    <lineage>
        <taxon>Eukaryota</taxon>
        <taxon>Viridiplantae</taxon>
        <taxon>Streptophyta</taxon>
        <taxon>Embryophyta</taxon>
        <taxon>Tracheophyta</taxon>
        <taxon>Spermatophyta</taxon>
        <taxon>Magnoliopsida</taxon>
        <taxon>Liliopsida</taxon>
        <taxon>Zingiberales</taxon>
        <taxon>Cannaceae</taxon>
        <taxon>Canna</taxon>
    </lineage>
</organism>
<dbReference type="InterPro" id="IPR045880">
    <property type="entry name" value="ZCF37"/>
</dbReference>
<sequence>MMCGRRNLKIIDLGEARPPKKKKMMMKEKKINPYSTVGRDKFSDLLADLEARRARIMANAAGSPEEAASMSVQFTYTASNDCVPVVVRRKDVNTGKQFDDSQSESRPAAVKLVLVKQEEPPPLVDGAAEERAVEKERDAAEGVSPDYRKVMKKSLSWCVEEVMRGWPWRMNWLIPALVLIPCCLLMFGKAFAICCTTVWWYLVPLMEGDRGEISNKRCVRKKKKKKKIDEF</sequence>
<dbReference type="PANTHER" id="PTHR35275">
    <property type="entry name" value="ZCF37"/>
    <property type="match status" value="1"/>
</dbReference>
<name>A0AAQ3QND4_9LILI</name>
<gene>
    <name evidence="2" type="ORF">Cni_G26432</name>
</gene>
<evidence type="ECO:0000313" key="2">
    <source>
        <dbReference type="EMBL" id="WOL17639.1"/>
    </source>
</evidence>
<evidence type="ECO:0000313" key="3">
    <source>
        <dbReference type="Proteomes" id="UP001327560"/>
    </source>
</evidence>
<reference evidence="2 3" key="1">
    <citation type="submission" date="2023-10" db="EMBL/GenBank/DDBJ databases">
        <title>Chromosome-scale genome assembly provides insights into flower coloration mechanisms of Canna indica.</title>
        <authorList>
            <person name="Li C."/>
        </authorList>
    </citation>
    <scope>NUCLEOTIDE SEQUENCE [LARGE SCALE GENOMIC DNA]</scope>
    <source>
        <tissue evidence="2">Flower</tissue>
    </source>
</reference>